<protein>
    <submittedName>
        <fullName evidence="1">Uncharacterized protein</fullName>
    </submittedName>
</protein>
<name>A0A0E9TCN6_ANGAN</name>
<accession>A0A0E9TCN6</accession>
<evidence type="ECO:0000313" key="1">
    <source>
        <dbReference type="EMBL" id="JAH51346.1"/>
    </source>
</evidence>
<reference evidence="1" key="1">
    <citation type="submission" date="2014-11" db="EMBL/GenBank/DDBJ databases">
        <authorList>
            <person name="Amaro Gonzalez C."/>
        </authorList>
    </citation>
    <scope>NUCLEOTIDE SEQUENCE</scope>
</reference>
<dbReference type="AlphaFoldDB" id="A0A0E9TCN6"/>
<reference evidence="1" key="2">
    <citation type="journal article" date="2015" name="Fish Shellfish Immunol.">
        <title>Early steps in the European eel (Anguilla anguilla)-Vibrio vulnificus interaction in the gills: Role of the RtxA13 toxin.</title>
        <authorList>
            <person name="Callol A."/>
            <person name="Pajuelo D."/>
            <person name="Ebbesson L."/>
            <person name="Teles M."/>
            <person name="MacKenzie S."/>
            <person name="Amaro C."/>
        </authorList>
    </citation>
    <scope>NUCLEOTIDE SEQUENCE</scope>
</reference>
<organism evidence="1">
    <name type="scientific">Anguilla anguilla</name>
    <name type="common">European freshwater eel</name>
    <name type="synonym">Muraena anguilla</name>
    <dbReference type="NCBI Taxonomy" id="7936"/>
    <lineage>
        <taxon>Eukaryota</taxon>
        <taxon>Metazoa</taxon>
        <taxon>Chordata</taxon>
        <taxon>Craniata</taxon>
        <taxon>Vertebrata</taxon>
        <taxon>Euteleostomi</taxon>
        <taxon>Actinopterygii</taxon>
        <taxon>Neopterygii</taxon>
        <taxon>Teleostei</taxon>
        <taxon>Anguilliformes</taxon>
        <taxon>Anguillidae</taxon>
        <taxon>Anguilla</taxon>
    </lineage>
</organism>
<proteinExistence type="predicted"/>
<dbReference type="EMBL" id="GBXM01057231">
    <property type="protein sequence ID" value="JAH51346.1"/>
    <property type="molecule type" value="Transcribed_RNA"/>
</dbReference>
<sequence>MWFNTLFSGLTLWRDISMEKSGAQNALSPVESFSFKDCRFNITELFT</sequence>